<evidence type="ECO:0000256" key="6">
    <source>
        <dbReference type="ARBA" id="ARBA00023136"/>
    </source>
</evidence>
<evidence type="ECO:0000313" key="10">
    <source>
        <dbReference type="Proteomes" id="UP000033115"/>
    </source>
</evidence>
<dbReference type="Proteomes" id="UP000033115">
    <property type="component" value="Chromosome"/>
</dbReference>
<protein>
    <recommendedName>
        <fullName evidence="8">YetF C-terminal domain-containing protein</fullName>
    </recommendedName>
</protein>
<proteinExistence type="inferred from homology"/>
<dbReference type="KEGG" id="csq:CSCA_2481"/>
<reference evidence="9 10" key="1">
    <citation type="journal article" date="2015" name="J. Biotechnol.">
        <title>Complete genome sequence of a malodorant-producing acetogen, Clostridium scatologenes ATCC 25775(T).</title>
        <authorList>
            <person name="Zhu Z."/>
            <person name="Guo T."/>
            <person name="Zheng H."/>
            <person name="Song T."/>
            <person name="Ouyang P."/>
            <person name="Xie J."/>
        </authorList>
    </citation>
    <scope>NUCLEOTIDE SEQUENCE [LARGE SCALE GENOMIC DNA]</scope>
    <source>
        <strain evidence="9 10">ATCC 25775</strain>
    </source>
</reference>
<evidence type="ECO:0000256" key="1">
    <source>
        <dbReference type="ARBA" id="ARBA00004651"/>
    </source>
</evidence>
<dbReference type="EMBL" id="CP009933">
    <property type="protein sequence ID" value="AKA69606.1"/>
    <property type="molecule type" value="Genomic_DNA"/>
</dbReference>
<sequence>MSTWILVLLRAIGLFFLTLIVVRILTKNYSVRITPFRIINYAVIAILVSLVSVNAIANWVFGIITLAVWILLPIILDYMSLKVRFIYNLVNGKEKVLVKDGKVMEENLTKLGLTGEDLLRELRSKDAFNLADVEFAVMESTGDMNVILKSDKKPITPHDLGIKVSPETPPQTVILDGNVINESLSNLRLNQTWLNEKLENLGVSLDNVFVGQVDCNGELYVDVFDDSIELPEASVKELLYASLEKSQADITTFSLETENIEAKDMYVREANRLKIIMKKLEPYLLR</sequence>
<evidence type="ECO:0000256" key="7">
    <source>
        <dbReference type="SAM" id="Phobius"/>
    </source>
</evidence>
<dbReference type="InterPro" id="IPR012452">
    <property type="entry name" value="DUF1657"/>
</dbReference>
<evidence type="ECO:0000256" key="2">
    <source>
        <dbReference type="ARBA" id="ARBA00006448"/>
    </source>
</evidence>
<gene>
    <name evidence="9" type="ORF">CSCA_2481</name>
</gene>
<feature type="transmembrane region" description="Helical" evidence="7">
    <location>
        <begin position="38"/>
        <end position="57"/>
    </location>
</feature>
<organism evidence="9 10">
    <name type="scientific">Clostridium scatologenes</name>
    <dbReference type="NCBI Taxonomy" id="1548"/>
    <lineage>
        <taxon>Bacteria</taxon>
        <taxon>Bacillati</taxon>
        <taxon>Bacillota</taxon>
        <taxon>Clostridia</taxon>
        <taxon>Eubacteriales</taxon>
        <taxon>Clostridiaceae</taxon>
        <taxon>Clostridium</taxon>
    </lineage>
</organism>
<evidence type="ECO:0000313" key="9">
    <source>
        <dbReference type="EMBL" id="AKA69606.1"/>
    </source>
</evidence>
<keyword evidence="10" id="KW-1185">Reference proteome</keyword>
<dbReference type="PANTHER" id="PTHR34582">
    <property type="entry name" value="UPF0702 TRANSMEMBRANE PROTEIN YCAP"/>
    <property type="match status" value="1"/>
</dbReference>
<keyword evidence="4 7" id="KW-0812">Transmembrane</keyword>
<feature type="transmembrane region" description="Helical" evidence="7">
    <location>
        <begin position="63"/>
        <end position="81"/>
    </location>
</feature>
<comment type="similarity">
    <text evidence="2">Belongs to the UPF0702 family.</text>
</comment>
<dbReference type="STRING" id="1548.CSCA_2481"/>
<comment type="subcellular location">
    <subcellularLocation>
        <location evidence="1">Cell membrane</location>
        <topology evidence="1">Multi-pass membrane protein</topology>
    </subcellularLocation>
</comment>
<dbReference type="RefSeq" id="WP_029162628.1">
    <property type="nucleotide sequence ID" value="NZ_CP009933.1"/>
</dbReference>
<name>A0A0E3GR30_CLOSL</name>
<dbReference type="Gene3D" id="3.30.240.20">
    <property type="entry name" value="bsu07140 like domains"/>
    <property type="match status" value="2"/>
</dbReference>
<evidence type="ECO:0000256" key="3">
    <source>
        <dbReference type="ARBA" id="ARBA00022475"/>
    </source>
</evidence>
<accession>A0A0E3GR30</accession>
<evidence type="ECO:0000259" key="8">
    <source>
        <dbReference type="Pfam" id="PF04239"/>
    </source>
</evidence>
<dbReference type="HOGENOM" id="CLU_077149_0_0_9"/>
<feature type="transmembrane region" description="Helical" evidence="7">
    <location>
        <begin position="6"/>
        <end position="26"/>
    </location>
</feature>
<dbReference type="InterPro" id="IPR023090">
    <property type="entry name" value="UPF0702_alpha/beta_dom_sf"/>
</dbReference>
<keyword evidence="6 7" id="KW-0472">Membrane</keyword>
<keyword evidence="5 7" id="KW-1133">Transmembrane helix</keyword>
<dbReference type="InterPro" id="IPR007353">
    <property type="entry name" value="DUF421"/>
</dbReference>
<dbReference type="Pfam" id="PF07870">
    <property type="entry name" value="DUF1657"/>
    <property type="match status" value="1"/>
</dbReference>
<dbReference type="AlphaFoldDB" id="A0A0E3GR30"/>
<evidence type="ECO:0000256" key="4">
    <source>
        <dbReference type="ARBA" id="ARBA00022692"/>
    </source>
</evidence>
<dbReference type="GO" id="GO:0005886">
    <property type="term" value="C:plasma membrane"/>
    <property type="evidence" value="ECO:0007669"/>
    <property type="project" value="UniProtKB-SubCell"/>
</dbReference>
<evidence type="ECO:0000256" key="5">
    <source>
        <dbReference type="ARBA" id="ARBA00022989"/>
    </source>
</evidence>
<feature type="domain" description="YetF C-terminal" evidence="8">
    <location>
        <begin position="82"/>
        <end position="213"/>
    </location>
</feature>
<keyword evidence="3" id="KW-1003">Cell membrane</keyword>
<dbReference type="PANTHER" id="PTHR34582:SF7">
    <property type="entry name" value="UPF0702 TRANSMEMBRANE PROTEIN YDFS"/>
    <property type="match status" value="1"/>
</dbReference>
<dbReference type="Pfam" id="PF04239">
    <property type="entry name" value="DUF421"/>
    <property type="match status" value="1"/>
</dbReference>